<dbReference type="GeneID" id="28997058"/>
<dbReference type="InterPro" id="IPR036047">
    <property type="entry name" value="F-box-like_dom_sf"/>
</dbReference>
<evidence type="ECO:0000313" key="2">
    <source>
        <dbReference type="EMBL" id="OAD72616.1"/>
    </source>
</evidence>
<name>A0A167MEG4_PHYB8</name>
<gene>
    <name evidence="2" type="ORF">PHYBLDRAFT_169738</name>
</gene>
<organism evidence="2 3">
    <name type="scientific">Phycomyces blakesleeanus (strain ATCC 8743b / DSM 1359 / FGSC 10004 / NBRC 33097 / NRRL 1555)</name>
    <dbReference type="NCBI Taxonomy" id="763407"/>
    <lineage>
        <taxon>Eukaryota</taxon>
        <taxon>Fungi</taxon>
        <taxon>Fungi incertae sedis</taxon>
        <taxon>Mucoromycota</taxon>
        <taxon>Mucoromycotina</taxon>
        <taxon>Mucoromycetes</taxon>
        <taxon>Mucorales</taxon>
        <taxon>Phycomycetaceae</taxon>
        <taxon>Phycomyces</taxon>
    </lineage>
</organism>
<evidence type="ECO:0000313" key="3">
    <source>
        <dbReference type="Proteomes" id="UP000077315"/>
    </source>
</evidence>
<feature type="domain" description="F-box" evidence="1">
    <location>
        <begin position="1"/>
        <end position="45"/>
    </location>
</feature>
<protein>
    <recommendedName>
        <fullName evidence="1">F-box domain-containing protein</fullName>
    </recommendedName>
</protein>
<dbReference type="InterPro" id="IPR001810">
    <property type="entry name" value="F-box_dom"/>
</dbReference>
<dbReference type="InterPro" id="IPR032675">
    <property type="entry name" value="LRR_dom_sf"/>
</dbReference>
<dbReference type="EMBL" id="KV440983">
    <property type="protein sequence ID" value="OAD72616.1"/>
    <property type="molecule type" value="Genomic_DNA"/>
</dbReference>
<reference evidence="3" key="1">
    <citation type="submission" date="2015-06" db="EMBL/GenBank/DDBJ databases">
        <title>Expansion of signal transduction pathways in fungi by whole-genome duplication.</title>
        <authorList>
            <consortium name="DOE Joint Genome Institute"/>
            <person name="Corrochano L.M."/>
            <person name="Kuo A."/>
            <person name="Marcet-Houben M."/>
            <person name="Polaino S."/>
            <person name="Salamov A."/>
            <person name="Villalobos J.M."/>
            <person name="Alvarez M.I."/>
            <person name="Avalos J."/>
            <person name="Benito E.P."/>
            <person name="Benoit I."/>
            <person name="Burger G."/>
            <person name="Camino L.P."/>
            <person name="Canovas D."/>
            <person name="Cerda-Olmedo E."/>
            <person name="Cheng J.-F."/>
            <person name="Dominguez A."/>
            <person name="Elias M."/>
            <person name="Eslava A.P."/>
            <person name="Glaser F."/>
            <person name="Grimwood J."/>
            <person name="Gutierrez G."/>
            <person name="Heitman J."/>
            <person name="Henrissat B."/>
            <person name="Iturriaga E.A."/>
            <person name="Lang B.F."/>
            <person name="Lavin J.L."/>
            <person name="Lee S."/>
            <person name="Li W."/>
            <person name="Lindquist E."/>
            <person name="Lopez-Garcia S."/>
            <person name="Luque E.M."/>
            <person name="Marcos A.T."/>
            <person name="Martin J."/>
            <person name="McCluskey K."/>
            <person name="Medina H.R."/>
            <person name="Miralles-Duran A."/>
            <person name="Miyazaki A."/>
            <person name="Munoz-Torres E."/>
            <person name="Oguiza J.A."/>
            <person name="Ohm R."/>
            <person name="Olmedo M."/>
            <person name="Orejas M."/>
            <person name="Ortiz-Castellanos L."/>
            <person name="Pisabarro A.G."/>
            <person name="Rodriguez-Romero J."/>
            <person name="Ruiz-Herrera J."/>
            <person name="Ruiz-Vazquez R."/>
            <person name="Sanz C."/>
            <person name="Schackwitz W."/>
            <person name="Schmutz J."/>
            <person name="Shahriari M."/>
            <person name="Shelest E."/>
            <person name="Silva-Franco F."/>
            <person name="Soanes D."/>
            <person name="Syed K."/>
            <person name="Tagua V.G."/>
            <person name="Talbot N.J."/>
            <person name="Thon M."/>
            <person name="De vries R.P."/>
            <person name="Wiebenga A."/>
            <person name="Yadav J.S."/>
            <person name="Braun E.L."/>
            <person name="Baker S."/>
            <person name="Garre V."/>
            <person name="Horwitz B."/>
            <person name="Torres-Martinez S."/>
            <person name="Idnurm A."/>
            <person name="Herrera-Estrella A."/>
            <person name="Gabaldon T."/>
            <person name="Grigoriev I.V."/>
        </authorList>
    </citation>
    <scope>NUCLEOTIDE SEQUENCE [LARGE SCALE GENOMIC DNA]</scope>
    <source>
        <strain evidence="3">NRRL 1555(-)</strain>
    </source>
</reference>
<dbReference type="Proteomes" id="UP000077315">
    <property type="component" value="Unassembled WGS sequence"/>
</dbReference>
<dbReference type="CDD" id="cd09917">
    <property type="entry name" value="F-box_SF"/>
    <property type="match status" value="1"/>
</dbReference>
<evidence type="ECO:0000259" key="1">
    <source>
        <dbReference type="PROSITE" id="PS50181"/>
    </source>
</evidence>
<dbReference type="OrthoDB" id="2253782at2759"/>
<proteinExistence type="predicted"/>
<keyword evidence="3" id="KW-1185">Reference proteome</keyword>
<sequence length="385" mass="45277">MSASELPYEILSKIADLLLTGDRFSCVLTCRRWRYPFQEALWRNMHVNSMKNLETICNAIEGSRTKSSSYGLLTQSLRMDGYCTIPHWQQHAFFRSIPNLRHLDLGRTRYQEMNTHMIRLNNPWKSLESLRVEVHGSKRAVDTKSFVERQLFFFPIQMYSNIWKHSSFLLQPCHNGPILFSGNFFVHYKFLSNSLEMVMKRFMQCFLETLSSLSVKGRVGFSMSVFVKLDNMLGSCVALTQLKIRVGQLWINLDRIYQGREQHEQQYHQQRQEQKHGFRALELQSVVAIWVQIFNDLWREMGERETTVKLLSEIEIRTVLKYYQYIPSKRNPKESDFAQLAKTIGQTIFGEVMSSLDIATQPTVLFMSLNQVTKDFKKNLYSRPF</sequence>
<dbReference type="VEuPathDB" id="FungiDB:PHYBLDRAFT_169738"/>
<dbReference type="InParanoid" id="A0A167MEG4"/>
<dbReference type="SUPFAM" id="SSF81383">
    <property type="entry name" value="F-box domain"/>
    <property type="match status" value="1"/>
</dbReference>
<dbReference type="RefSeq" id="XP_018290656.1">
    <property type="nucleotide sequence ID" value="XM_018436152.1"/>
</dbReference>
<dbReference type="Gene3D" id="3.80.10.10">
    <property type="entry name" value="Ribonuclease Inhibitor"/>
    <property type="match status" value="1"/>
</dbReference>
<dbReference type="AlphaFoldDB" id="A0A167MEG4"/>
<dbReference type="PROSITE" id="PS50181">
    <property type="entry name" value="FBOX"/>
    <property type="match status" value="1"/>
</dbReference>
<accession>A0A167MEG4</accession>
<dbReference type="Pfam" id="PF12937">
    <property type="entry name" value="F-box-like"/>
    <property type="match status" value="1"/>
</dbReference>